<keyword evidence="4" id="KW-1185">Reference proteome</keyword>
<feature type="compositionally biased region" description="Polar residues" evidence="1">
    <location>
        <begin position="116"/>
        <end position="141"/>
    </location>
</feature>
<reference evidence="2" key="1">
    <citation type="submission" date="2009-11" db="EMBL/GenBank/DDBJ databases">
        <authorList>
            <consortium name="The Broad Institute Genome Sequencing Platform"/>
            <person name="Ward D."/>
            <person name="Feldgarden M."/>
            <person name="Earl A."/>
            <person name="Young S.K."/>
            <person name="Zeng Q."/>
            <person name="Koehrsen M."/>
            <person name="Alvarado L."/>
            <person name="Berlin A."/>
            <person name="Bochicchio J."/>
            <person name="Borenstein D."/>
            <person name="Chapman S.B."/>
            <person name="Chen Z."/>
            <person name="Engels R."/>
            <person name="Freedman E."/>
            <person name="Gellesch M."/>
            <person name="Goldberg J."/>
            <person name="Griggs A."/>
            <person name="Gujja S."/>
            <person name="Heilman E."/>
            <person name="Heiman D."/>
            <person name="Hepburn T."/>
            <person name="Howarth C."/>
            <person name="Jen D."/>
            <person name="Larson L."/>
            <person name="Lewis B."/>
            <person name="Mehta T."/>
            <person name="Park D."/>
            <person name="Pearson M."/>
            <person name="Roberts A."/>
            <person name="Saif S."/>
            <person name="Shea T."/>
            <person name="Shenoy N."/>
            <person name="Sisk P."/>
            <person name="Stolte C."/>
            <person name="Sykes S."/>
            <person name="Thomson T."/>
            <person name="Walk T."/>
            <person name="White J."/>
            <person name="Yandava C."/>
            <person name="Izard J."/>
            <person name="Baranova O.V."/>
            <person name="Blanton J.M."/>
            <person name="Tanner A.C."/>
            <person name="Dewhirst F.E."/>
            <person name="Haas B."/>
            <person name="Nusbaum C."/>
            <person name="Birren B."/>
        </authorList>
    </citation>
    <scope>NUCLEOTIDE SEQUENCE [LARGE SCALE GENOMIC DNA]</scope>
    <source>
        <strain evidence="2">1-1 BBBD Race 1</strain>
    </source>
</reference>
<protein>
    <submittedName>
        <fullName evidence="2 3">Uncharacterized protein</fullName>
    </submittedName>
</protein>
<dbReference type="EnsemblFungi" id="PTTG_25120-t43_1">
    <property type="protein sequence ID" value="PTTG_25120-t43_1-p1"/>
    <property type="gene ID" value="PTTG_25120"/>
</dbReference>
<reference evidence="3 4" key="3">
    <citation type="journal article" date="2017" name="G3 (Bethesda)">
        <title>Comparative analysis highlights variable genome content of wheat rusts and divergence of the mating loci.</title>
        <authorList>
            <person name="Cuomo C.A."/>
            <person name="Bakkeren G."/>
            <person name="Khalil H.B."/>
            <person name="Panwar V."/>
            <person name="Joly D."/>
            <person name="Linning R."/>
            <person name="Sakthikumar S."/>
            <person name="Song X."/>
            <person name="Adiconis X."/>
            <person name="Fan L."/>
            <person name="Goldberg J.M."/>
            <person name="Levin J.Z."/>
            <person name="Young S."/>
            <person name="Zeng Q."/>
            <person name="Anikster Y."/>
            <person name="Bruce M."/>
            <person name="Wang M."/>
            <person name="Yin C."/>
            <person name="McCallum B."/>
            <person name="Szabo L.J."/>
            <person name="Hulbert S."/>
            <person name="Chen X."/>
            <person name="Fellers J.P."/>
        </authorList>
    </citation>
    <scope>NUCLEOTIDE SEQUENCE</scope>
    <source>
        <strain evidence="3">isolate 1-1 / race 1 (BBBD)</strain>
        <strain evidence="4">Isolate 1-1 / race 1 (BBBD)</strain>
    </source>
</reference>
<organism evidence="2">
    <name type="scientific">Puccinia triticina (isolate 1-1 / race 1 (BBBD))</name>
    <name type="common">Brown leaf rust fungus</name>
    <dbReference type="NCBI Taxonomy" id="630390"/>
    <lineage>
        <taxon>Eukaryota</taxon>
        <taxon>Fungi</taxon>
        <taxon>Dikarya</taxon>
        <taxon>Basidiomycota</taxon>
        <taxon>Pucciniomycotina</taxon>
        <taxon>Pucciniomycetes</taxon>
        <taxon>Pucciniales</taxon>
        <taxon>Pucciniaceae</taxon>
        <taxon>Puccinia</taxon>
    </lineage>
</organism>
<dbReference type="VEuPathDB" id="FungiDB:PTTG_25120"/>
<evidence type="ECO:0000256" key="1">
    <source>
        <dbReference type="SAM" id="MobiDB-lite"/>
    </source>
</evidence>
<dbReference type="AlphaFoldDB" id="A0A180H4S7"/>
<evidence type="ECO:0000313" key="4">
    <source>
        <dbReference type="Proteomes" id="UP000005240"/>
    </source>
</evidence>
<feature type="region of interest" description="Disordered" evidence="1">
    <location>
        <begin position="106"/>
        <end position="179"/>
    </location>
</feature>
<evidence type="ECO:0000313" key="3">
    <source>
        <dbReference type="EnsemblFungi" id="PTTG_25120-t43_1-p1"/>
    </source>
</evidence>
<gene>
    <name evidence="2" type="ORF">PTTG_25120</name>
</gene>
<feature type="region of interest" description="Disordered" evidence="1">
    <location>
        <begin position="72"/>
        <end position="93"/>
    </location>
</feature>
<name>A0A180H4S7_PUCT1</name>
<proteinExistence type="predicted"/>
<feature type="compositionally biased region" description="Basic residues" evidence="1">
    <location>
        <begin position="106"/>
        <end position="115"/>
    </location>
</feature>
<dbReference type="Proteomes" id="UP000005240">
    <property type="component" value="Unassembled WGS sequence"/>
</dbReference>
<reference evidence="3" key="4">
    <citation type="submission" date="2025-05" db="UniProtKB">
        <authorList>
            <consortium name="EnsemblFungi"/>
        </authorList>
    </citation>
    <scope>IDENTIFICATION</scope>
    <source>
        <strain evidence="3">isolate 1-1 / race 1 (BBBD)</strain>
    </source>
</reference>
<sequence>MHLRPCHLESYLEEPLSKEPDNEELQGALRTCSILSKAISNAIFMSVINEDNEQDPYQIWCDIKIIYTTGAPERLGTGKPRRPRTGPPPQQYMAHTRAPCQVFRRHHAAVSRPHKNSNSLNSTSPDGSSQRKPVRFSTPTKRGTPHQRPYPRSTLSKRRASRCTAQARHPAAQTATHRVEQVHISHIMG</sequence>
<reference evidence="2" key="2">
    <citation type="submission" date="2016-05" db="EMBL/GenBank/DDBJ databases">
        <title>Comparative analysis highlights variable genome content of wheat rusts and divergence of the mating loci.</title>
        <authorList>
            <person name="Cuomo C.A."/>
            <person name="Bakkeren G."/>
            <person name="Szabo L."/>
            <person name="Khalil H."/>
            <person name="Joly D."/>
            <person name="Goldberg J."/>
            <person name="Young S."/>
            <person name="Zeng Q."/>
            <person name="Fellers J."/>
        </authorList>
    </citation>
    <scope>NUCLEOTIDE SEQUENCE [LARGE SCALE GENOMIC DNA]</scope>
    <source>
        <strain evidence="2">1-1 BBBD Race 1</strain>
    </source>
</reference>
<dbReference type="EMBL" id="ADAS02000001">
    <property type="protein sequence ID" value="OAV99965.1"/>
    <property type="molecule type" value="Genomic_DNA"/>
</dbReference>
<accession>A0A180H4S7</accession>
<evidence type="ECO:0000313" key="2">
    <source>
        <dbReference type="EMBL" id="OAV99965.1"/>
    </source>
</evidence>
<dbReference type="OrthoDB" id="2516309at2759"/>